<evidence type="ECO:0000313" key="2">
    <source>
        <dbReference type="Proteomes" id="UP000053097"/>
    </source>
</evidence>
<protein>
    <submittedName>
        <fullName evidence="1">Uncharacterized protein</fullName>
    </submittedName>
</protein>
<accession>A0A026WKU5</accession>
<sequence>MASRRSRMSRCFTEEYRLRRTPVTPTPIGFVSPDVRRFVLRRFYSVLISYT</sequence>
<name>A0A026WKU5_OOCBI</name>
<keyword evidence="2" id="KW-1185">Reference proteome</keyword>
<proteinExistence type="predicted"/>
<evidence type="ECO:0000313" key="1">
    <source>
        <dbReference type="EMBL" id="EZA56291.1"/>
    </source>
</evidence>
<dbReference type="Proteomes" id="UP000053097">
    <property type="component" value="Unassembled WGS sequence"/>
</dbReference>
<gene>
    <name evidence="1" type="ORF">X777_02910</name>
</gene>
<organism evidence="1 2">
    <name type="scientific">Ooceraea biroi</name>
    <name type="common">Clonal raider ant</name>
    <name type="synonym">Cerapachys biroi</name>
    <dbReference type="NCBI Taxonomy" id="2015173"/>
    <lineage>
        <taxon>Eukaryota</taxon>
        <taxon>Metazoa</taxon>
        <taxon>Ecdysozoa</taxon>
        <taxon>Arthropoda</taxon>
        <taxon>Hexapoda</taxon>
        <taxon>Insecta</taxon>
        <taxon>Pterygota</taxon>
        <taxon>Neoptera</taxon>
        <taxon>Endopterygota</taxon>
        <taxon>Hymenoptera</taxon>
        <taxon>Apocrita</taxon>
        <taxon>Aculeata</taxon>
        <taxon>Formicoidea</taxon>
        <taxon>Formicidae</taxon>
        <taxon>Dorylinae</taxon>
        <taxon>Ooceraea</taxon>
    </lineage>
</organism>
<dbReference type="EMBL" id="KK107167">
    <property type="protein sequence ID" value="EZA56291.1"/>
    <property type="molecule type" value="Genomic_DNA"/>
</dbReference>
<reference evidence="1 2" key="1">
    <citation type="journal article" date="2014" name="Curr. Biol.">
        <title>The genome of the clonal raider ant Cerapachys biroi.</title>
        <authorList>
            <person name="Oxley P.R."/>
            <person name="Ji L."/>
            <person name="Fetter-Pruneda I."/>
            <person name="McKenzie S.K."/>
            <person name="Li C."/>
            <person name="Hu H."/>
            <person name="Zhang G."/>
            <person name="Kronauer D.J."/>
        </authorList>
    </citation>
    <scope>NUCLEOTIDE SEQUENCE [LARGE SCALE GENOMIC DNA]</scope>
</reference>
<dbReference type="AlphaFoldDB" id="A0A026WKU5"/>